<evidence type="ECO:0000313" key="1">
    <source>
        <dbReference type="EMBL" id="KAJ5220203.1"/>
    </source>
</evidence>
<proteinExistence type="predicted"/>
<dbReference type="OrthoDB" id="270392at2759"/>
<sequence length="53" mass="5885">MGKTVGLGTGAMEVVRKMNFYDGQIGAKKTVFEDAWAELNEAPPTKRAKKRTR</sequence>
<dbReference type="GeneID" id="83206006"/>
<name>A0A9W9TEZ2_9EURO</name>
<evidence type="ECO:0000313" key="2">
    <source>
        <dbReference type="Proteomes" id="UP001150941"/>
    </source>
</evidence>
<reference evidence="1" key="1">
    <citation type="submission" date="2022-11" db="EMBL/GenBank/DDBJ databases">
        <authorList>
            <person name="Petersen C."/>
        </authorList>
    </citation>
    <scope>NUCLEOTIDE SEQUENCE</scope>
    <source>
        <strain evidence="1">IBT 19713</strain>
    </source>
</reference>
<keyword evidence="2" id="KW-1185">Reference proteome</keyword>
<reference evidence="1" key="2">
    <citation type="journal article" date="2023" name="IMA Fungus">
        <title>Comparative genomic study of the Penicillium genus elucidates a diverse pangenome and 15 lateral gene transfer events.</title>
        <authorList>
            <person name="Petersen C."/>
            <person name="Sorensen T."/>
            <person name="Nielsen M.R."/>
            <person name="Sondergaard T.E."/>
            <person name="Sorensen J.L."/>
            <person name="Fitzpatrick D.A."/>
            <person name="Frisvad J.C."/>
            <person name="Nielsen K.L."/>
        </authorList>
    </citation>
    <scope>NUCLEOTIDE SEQUENCE</scope>
    <source>
        <strain evidence="1">IBT 19713</strain>
    </source>
</reference>
<protein>
    <submittedName>
        <fullName evidence="1">Uncharacterized protein</fullName>
    </submittedName>
</protein>
<dbReference type="AlphaFoldDB" id="A0A9W9TEZ2"/>
<dbReference type="EMBL" id="JAPQKS010000007">
    <property type="protein sequence ID" value="KAJ5220203.1"/>
    <property type="molecule type" value="Genomic_DNA"/>
</dbReference>
<gene>
    <name evidence="1" type="ORF">N7468_009407</name>
</gene>
<dbReference type="RefSeq" id="XP_058327033.1">
    <property type="nucleotide sequence ID" value="XM_058478703.1"/>
</dbReference>
<dbReference type="Proteomes" id="UP001150941">
    <property type="component" value="Unassembled WGS sequence"/>
</dbReference>
<organism evidence="1 2">
    <name type="scientific">Penicillium chermesinum</name>
    <dbReference type="NCBI Taxonomy" id="63820"/>
    <lineage>
        <taxon>Eukaryota</taxon>
        <taxon>Fungi</taxon>
        <taxon>Dikarya</taxon>
        <taxon>Ascomycota</taxon>
        <taxon>Pezizomycotina</taxon>
        <taxon>Eurotiomycetes</taxon>
        <taxon>Eurotiomycetidae</taxon>
        <taxon>Eurotiales</taxon>
        <taxon>Aspergillaceae</taxon>
        <taxon>Penicillium</taxon>
    </lineage>
</organism>
<accession>A0A9W9TEZ2</accession>
<comment type="caution">
    <text evidence="1">The sequence shown here is derived from an EMBL/GenBank/DDBJ whole genome shotgun (WGS) entry which is preliminary data.</text>
</comment>